<dbReference type="GO" id="GO:0005829">
    <property type="term" value="C:cytosol"/>
    <property type="evidence" value="ECO:0007669"/>
    <property type="project" value="TreeGrafter"/>
</dbReference>
<dbReference type="PROSITE" id="PS00888">
    <property type="entry name" value="CNMP_BINDING_1"/>
    <property type="match status" value="1"/>
</dbReference>
<evidence type="ECO:0000259" key="4">
    <source>
        <dbReference type="PROSITE" id="PS50042"/>
    </source>
</evidence>
<dbReference type="Proteomes" id="UP000288178">
    <property type="component" value="Unassembled WGS sequence"/>
</dbReference>
<dbReference type="InterPro" id="IPR036390">
    <property type="entry name" value="WH_DNA-bd_sf"/>
</dbReference>
<dbReference type="Gene3D" id="2.60.120.10">
    <property type="entry name" value="Jelly Rolls"/>
    <property type="match status" value="1"/>
</dbReference>
<evidence type="ECO:0000256" key="1">
    <source>
        <dbReference type="ARBA" id="ARBA00023015"/>
    </source>
</evidence>
<evidence type="ECO:0000313" key="5">
    <source>
        <dbReference type="EMBL" id="RVT49317.1"/>
    </source>
</evidence>
<dbReference type="SMART" id="SM00100">
    <property type="entry name" value="cNMP"/>
    <property type="match status" value="1"/>
</dbReference>
<dbReference type="PANTHER" id="PTHR24567:SF68">
    <property type="entry name" value="DNA-BINDING TRANSCRIPTIONAL DUAL REGULATOR CRP"/>
    <property type="match status" value="1"/>
</dbReference>
<comment type="caution">
    <text evidence="5">The sequence shown here is derived from an EMBL/GenBank/DDBJ whole genome shotgun (WGS) entry which is preliminary data.</text>
</comment>
<dbReference type="InterPro" id="IPR018488">
    <property type="entry name" value="cNMP-bd_CS"/>
</dbReference>
<dbReference type="OrthoDB" id="8895731at2"/>
<evidence type="ECO:0000256" key="3">
    <source>
        <dbReference type="ARBA" id="ARBA00023163"/>
    </source>
</evidence>
<dbReference type="PROSITE" id="PS50042">
    <property type="entry name" value="CNMP_BINDING_3"/>
    <property type="match status" value="1"/>
</dbReference>
<dbReference type="InterPro" id="IPR018490">
    <property type="entry name" value="cNMP-bd_dom_sf"/>
</dbReference>
<dbReference type="InterPro" id="IPR050397">
    <property type="entry name" value="Env_Response_Regulators"/>
</dbReference>
<feature type="domain" description="Cyclic nucleotide-binding" evidence="4">
    <location>
        <begin position="76"/>
        <end position="186"/>
    </location>
</feature>
<reference evidence="5 6" key="1">
    <citation type="submission" date="2019-01" db="EMBL/GenBank/DDBJ databases">
        <authorList>
            <person name="Chen W.-M."/>
        </authorList>
    </citation>
    <scope>NUCLEOTIDE SEQUENCE [LARGE SCALE GENOMIC DNA]</scope>
    <source>
        <strain evidence="5 6">ICH-3</strain>
    </source>
</reference>
<dbReference type="InterPro" id="IPR000595">
    <property type="entry name" value="cNMP-bd_dom"/>
</dbReference>
<sequence>MAWKVLMVCSSRGGFGVGLQSAVWRAVVGILRRTWAAGAAPFNSEHVVRARYSGSASELTVRWLVQGMTVDDAAFLLELARLGETRSWEAGVDVVREGDPADSMYLIHEGELRVVVAGDGGRTVELTTLHAGEFFGELMLSGDRRSATVQTVQRSWLTRVSATEVQILLASRPDLGLRLLQALGRRVRTLTRTVRNLASASVYGRLVGLFDTLAVDIDGQRVVPGPLSQQRIAERVGASKAMVNRLLQDLERGGYAQVTRDRIVLLKRLPSRW</sequence>
<dbReference type="SMART" id="SM00419">
    <property type="entry name" value="HTH_CRP"/>
    <property type="match status" value="1"/>
</dbReference>
<accession>A0A3S2TK20</accession>
<keyword evidence="6" id="KW-1185">Reference proteome</keyword>
<organism evidence="5 6">
    <name type="scientific">Rubrivivax albus</name>
    <dbReference type="NCBI Taxonomy" id="2499835"/>
    <lineage>
        <taxon>Bacteria</taxon>
        <taxon>Pseudomonadati</taxon>
        <taxon>Pseudomonadota</taxon>
        <taxon>Betaproteobacteria</taxon>
        <taxon>Burkholderiales</taxon>
        <taxon>Sphaerotilaceae</taxon>
        <taxon>Rubrivivax</taxon>
    </lineage>
</organism>
<dbReference type="PANTHER" id="PTHR24567">
    <property type="entry name" value="CRP FAMILY TRANSCRIPTIONAL REGULATORY PROTEIN"/>
    <property type="match status" value="1"/>
</dbReference>
<dbReference type="InterPro" id="IPR012318">
    <property type="entry name" value="HTH_CRP"/>
</dbReference>
<keyword evidence="2" id="KW-0238">DNA-binding</keyword>
<keyword evidence="3" id="KW-0804">Transcription</keyword>
<evidence type="ECO:0000256" key="2">
    <source>
        <dbReference type="ARBA" id="ARBA00023125"/>
    </source>
</evidence>
<dbReference type="CDD" id="cd00038">
    <property type="entry name" value="CAP_ED"/>
    <property type="match status" value="1"/>
</dbReference>
<dbReference type="SUPFAM" id="SSF51206">
    <property type="entry name" value="cAMP-binding domain-like"/>
    <property type="match status" value="1"/>
</dbReference>
<dbReference type="Pfam" id="PF13545">
    <property type="entry name" value="HTH_Crp_2"/>
    <property type="match status" value="1"/>
</dbReference>
<evidence type="ECO:0000313" key="6">
    <source>
        <dbReference type="Proteomes" id="UP000288178"/>
    </source>
</evidence>
<dbReference type="GO" id="GO:0003700">
    <property type="term" value="F:DNA-binding transcription factor activity"/>
    <property type="evidence" value="ECO:0007669"/>
    <property type="project" value="TreeGrafter"/>
</dbReference>
<protein>
    <submittedName>
        <fullName evidence="5">Crp/Fnr family transcriptional regulator</fullName>
    </submittedName>
</protein>
<dbReference type="EMBL" id="SACT01000008">
    <property type="protein sequence ID" value="RVT49317.1"/>
    <property type="molecule type" value="Genomic_DNA"/>
</dbReference>
<dbReference type="AlphaFoldDB" id="A0A3S2TK20"/>
<gene>
    <name evidence="5" type="ORF">ENE75_19755</name>
</gene>
<name>A0A3S2TK20_9BURK</name>
<dbReference type="Pfam" id="PF00027">
    <property type="entry name" value="cNMP_binding"/>
    <property type="match status" value="1"/>
</dbReference>
<dbReference type="GO" id="GO:0003677">
    <property type="term" value="F:DNA binding"/>
    <property type="evidence" value="ECO:0007669"/>
    <property type="project" value="UniProtKB-KW"/>
</dbReference>
<dbReference type="SUPFAM" id="SSF46785">
    <property type="entry name" value="Winged helix' DNA-binding domain"/>
    <property type="match status" value="1"/>
</dbReference>
<dbReference type="InterPro" id="IPR014710">
    <property type="entry name" value="RmlC-like_jellyroll"/>
</dbReference>
<proteinExistence type="predicted"/>
<keyword evidence="1" id="KW-0805">Transcription regulation</keyword>
<dbReference type="RefSeq" id="WP_128200068.1">
    <property type="nucleotide sequence ID" value="NZ_SACT01000008.1"/>
</dbReference>